<keyword evidence="2" id="KW-1185">Reference proteome</keyword>
<dbReference type="EMBL" id="AZBU02000006">
    <property type="protein sequence ID" value="TKR71743.1"/>
    <property type="molecule type" value="Genomic_DNA"/>
</dbReference>
<accession>A0A4U5MR02</accession>
<protein>
    <submittedName>
        <fullName evidence="1">Uncharacterized protein</fullName>
    </submittedName>
</protein>
<sequence length="69" mass="7594">MSFPVKNAFSVLRNQEQYAVLFKNHLRPLQMVVASRNKPSALPNVEHLSGSSGSGPSVYFALLDVPFFG</sequence>
<organism evidence="1 2">
    <name type="scientific">Steinernema carpocapsae</name>
    <name type="common">Entomopathogenic nematode</name>
    <dbReference type="NCBI Taxonomy" id="34508"/>
    <lineage>
        <taxon>Eukaryota</taxon>
        <taxon>Metazoa</taxon>
        <taxon>Ecdysozoa</taxon>
        <taxon>Nematoda</taxon>
        <taxon>Chromadorea</taxon>
        <taxon>Rhabditida</taxon>
        <taxon>Tylenchina</taxon>
        <taxon>Panagrolaimomorpha</taxon>
        <taxon>Strongyloidoidea</taxon>
        <taxon>Steinernematidae</taxon>
        <taxon>Steinernema</taxon>
    </lineage>
</organism>
<reference evidence="1 2" key="2">
    <citation type="journal article" date="2019" name="G3 (Bethesda)">
        <title>Hybrid Assembly of the Genome of the Entomopathogenic Nematode Steinernema carpocapsae Identifies the X-Chromosome.</title>
        <authorList>
            <person name="Serra L."/>
            <person name="Macchietto M."/>
            <person name="Macias-Munoz A."/>
            <person name="McGill C.J."/>
            <person name="Rodriguez I.M."/>
            <person name="Rodriguez B."/>
            <person name="Murad R."/>
            <person name="Mortazavi A."/>
        </authorList>
    </citation>
    <scope>NUCLEOTIDE SEQUENCE [LARGE SCALE GENOMIC DNA]</scope>
    <source>
        <strain evidence="1 2">ALL</strain>
    </source>
</reference>
<proteinExistence type="predicted"/>
<name>A0A4U5MR02_STECR</name>
<dbReference type="AlphaFoldDB" id="A0A4U5MR02"/>
<reference evidence="1 2" key="1">
    <citation type="journal article" date="2015" name="Genome Biol.">
        <title>Comparative genomics of Steinernema reveals deeply conserved gene regulatory networks.</title>
        <authorList>
            <person name="Dillman A.R."/>
            <person name="Macchietto M."/>
            <person name="Porter C.F."/>
            <person name="Rogers A."/>
            <person name="Williams B."/>
            <person name="Antoshechkin I."/>
            <person name="Lee M.M."/>
            <person name="Goodwin Z."/>
            <person name="Lu X."/>
            <person name="Lewis E.E."/>
            <person name="Goodrich-Blair H."/>
            <person name="Stock S.P."/>
            <person name="Adams B.J."/>
            <person name="Sternberg P.W."/>
            <person name="Mortazavi A."/>
        </authorList>
    </citation>
    <scope>NUCLEOTIDE SEQUENCE [LARGE SCALE GENOMIC DNA]</scope>
    <source>
        <strain evidence="1 2">ALL</strain>
    </source>
</reference>
<evidence type="ECO:0000313" key="2">
    <source>
        <dbReference type="Proteomes" id="UP000298663"/>
    </source>
</evidence>
<gene>
    <name evidence="1" type="ORF">L596_019292</name>
</gene>
<comment type="caution">
    <text evidence="1">The sequence shown here is derived from an EMBL/GenBank/DDBJ whole genome shotgun (WGS) entry which is preliminary data.</text>
</comment>
<dbReference type="Proteomes" id="UP000298663">
    <property type="component" value="Unassembled WGS sequence"/>
</dbReference>
<evidence type="ECO:0000313" key="1">
    <source>
        <dbReference type="EMBL" id="TKR71743.1"/>
    </source>
</evidence>